<comment type="caution">
    <text evidence="6">The sequence shown here is derived from an EMBL/GenBank/DDBJ whole genome shotgun (WGS) entry which is preliminary data.</text>
</comment>
<dbReference type="OrthoDB" id="626167at2759"/>
<dbReference type="SUPFAM" id="SSF52540">
    <property type="entry name" value="P-loop containing nucleoside triphosphate hydrolases"/>
    <property type="match status" value="1"/>
</dbReference>
<name>A0A8T9BYB8_9HELO</name>
<keyword evidence="7" id="KW-1185">Reference proteome</keyword>
<dbReference type="InterPro" id="IPR002641">
    <property type="entry name" value="PNPLA_dom"/>
</dbReference>
<dbReference type="GO" id="GO:0019369">
    <property type="term" value="P:arachidonate metabolic process"/>
    <property type="evidence" value="ECO:0007669"/>
    <property type="project" value="TreeGrafter"/>
</dbReference>
<evidence type="ECO:0000313" key="6">
    <source>
        <dbReference type="EMBL" id="TVY57821.1"/>
    </source>
</evidence>
<sequence>MSELIILQEIMHRVERKGKLTSAALPADYFDMICGTSTGGLIALLLGRLRLSVPVAIEKYRLLAKDVFSKRKLPTQDGIFKASNLEKAMKDVVEEALGKGRAEERMFEESAGVLPCKRFVCAMPTKNVSRKPRLFRTWRADKSPGHNARIWEAGRATSAAPPFLREFIDGAVGCNNPILSLIEEARQEFDPNSEVGSIISIGTGKPKVSAIRKSGHIQRMLPASVDLVKAVAKLATSSEGDAVVAEARYRNCPGLYHRLNVDVGLEEVSLEEWKKLAEVKTQTLAYMDSGDISQRIDTIVDSLLGNSVHTYLLSELDGTAGPPYRAPPAANTLAPSSQFFEIPSFRVRHFVERKGPLEEIDINLSSKAKDHCSSPAICVLLGMGGCGKSQLALEFCHRSKDSGAYTAIFWIDATSPASAIQSFASAARIMSKSVLDVADNETQLQFVRTQLSLRPQPWLLVFDNFDDPNSFAEGSIKDYFPQGGKGAILVTSRHSDTKILGPHIEMDRMSPAEALELLLTRSGNEKRDSNTQESATIVERLGFHALAIDQAAAYISSRNLDIRLYLEHYNARTEKVLTETPDIWDYIRAPKESPQAKRKLSVFTTWELSFEQISGDDSIRKAKERILTLLAFFDNNQNPRIFLNVTPTNPITGCWD</sequence>
<dbReference type="Proteomes" id="UP000469558">
    <property type="component" value="Unassembled WGS sequence"/>
</dbReference>
<keyword evidence="2 4" id="KW-0442">Lipid degradation</keyword>
<keyword evidence="3 4" id="KW-0443">Lipid metabolism</keyword>
<feature type="short sequence motif" description="DGA/G" evidence="4">
    <location>
        <begin position="169"/>
        <end position="171"/>
    </location>
</feature>
<gene>
    <name evidence="6" type="primary">Pnpla8_4</name>
    <name evidence="6" type="ORF">LSUE1_G008185</name>
</gene>
<keyword evidence="1 4" id="KW-0378">Hydrolase</keyword>
<dbReference type="AlphaFoldDB" id="A0A8T9BYB8"/>
<evidence type="ECO:0000256" key="4">
    <source>
        <dbReference type="PROSITE-ProRule" id="PRU01161"/>
    </source>
</evidence>
<dbReference type="PROSITE" id="PS51635">
    <property type="entry name" value="PNPLA"/>
    <property type="match status" value="1"/>
</dbReference>
<comment type="caution">
    <text evidence="4">Lacks conserved residue(s) required for the propagation of feature annotation.</text>
</comment>
<feature type="short sequence motif" description="GXSXG" evidence="4">
    <location>
        <begin position="35"/>
        <end position="39"/>
    </location>
</feature>
<dbReference type="PANTHER" id="PTHR24185:SF1">
    <property type="entry name" value="CALCIUM-INDEPENDENT PHOSPHOLIPASE A2-GAMMA"/>
    <property type="match status" value="1"/>
</dbReference>
<feature type="active site" description="Proton acceptor" evidence="4">
    <location>
        <position position="169"/>
    </location>
</feature>
<protein>
    <submittedName>
        <fullName evidence="6">Calcium-independent phospholipase A2-gamma</fullName>
    </submittedName>
</protein>
<organism evidence="6 7">
    <name type="scientific">Lachnellula suecica</name>
    <dbReference type="NCBI Taxonomy" id="602035"/>
    <lineage>
        <taxon>Eukaryota</taxon>
        <taxon>Fungi</taxon>
        <taxon>Dikarya</taxon>
        <taxon>Ascomycota</taxon>
        <taxon>Pezizomycotina</taxon>
        <taxon>Leotiomycetes</taxon>
        <taxon>Helotiales</taxon>
        <taxon>Lachnaceae</taxon>
        <taxon>Lachnellula</taxon>
    </lineage>
</organism>
<dbReference type="SUPFAM" id="SSF52151">
    <property type="entry name" value="FabD/lysophospholipase-like"/>
    <property type="match status" value="1"/>
</dbReference>
<dbReference type="Pfam" id="PF01734">
    <property type="entry name" value="Patatin"/>
    <property type="match status" value="1"/>
</dbReference>
<dbReference type="PANTHER" id="PTHR24185">
    <property type="entry name" value="CALCIUM-INDEPENDENT PHOSPHOLIPASE A2-GAMMA"/>
    <property type="match status" value="1"/>
</dbReference>
<dbReference type="Gene3D" id="3.40.50.300">
    <property type="entry name" value="P-loop containing nucleotide triphosphate hydrolases"/>
    <property type="match status" value="1"/>
</dbReference>
<dbReference type="EMBL" id="QGMK01002538">
    <property type="protein sequence ID" value="TVY57821.1"/>
    <property type="molecule type" value="Genomic_DNA"/>
</dbReference>
<dbReference type="GO" id="GO:0046486">
    <property type="term" value="P:glycerolipid metabolic process"/>
    <property type="evidence" value="ECO:0007669"/>
    <property type="project" value="UniProtKB-ARBA"/>
</dbReference>
<dbReference type="InterPro" id="IPR016035">
    <property type="entry name" value="Acyl_Trfase/lysoPLipase"/>
</dbReference>
<evidence type="ECO:0000256" key="1">
    <source>
        <dbReference type="ARBA" id="ARBA00022801"/>
    </source>
</evidence>
<dbReference type="GO" id="GO:0016042">
    <property type="term" value="P:lipid catabolic process"/>
    <property type="evidence" value="ECO:0007669"/>
    <property type="project" value="UniProtKB-UniRule"/>
</dbReference>
<feature type="active site" description="Nucleophile" evidence="4">
    <location>
        <position position="37"/>
    </location>
</feature>
<dbReference type="GO" id="GO:0016020">
    <property type="term" value="C:membrane"/>
    <property type="evidence" value="ECO:0007669"/>
    <property type="project" value="TreeGrafter"/>
</dbReference>
<evidence type="ECO:0000256" key="3">
    <source>
        <dbReference type="ARBA" id="ARBA00023098"/>
    </source>
</evidence>
<dbReference type="GO" id="GO:0047499">
    <property type="term" value="F:calcium-independent phospholipase A2 activity"/>
    <property type="evidence" value="ECO:0007669"/>
    <property type="project" value="TreeGrafter"/>
</dbReference>
<proteinExistence type="predicted"/>
<dbReference type="Pfam" id="PF00931">
    <property type="entry name" value="NB-ARC"/>
    <property type="match status" value="1"/>
</dbReference>
<dbReference type="GO" id="GO:0043531">
    <property type="term" value="F:ADP binding"/>
    <property type="evidence" value="ECO:0007669"/>
    <property type="project" value="InterPro"/>
</dbReference>
<feature type="domain" description="PNPLA" evidence="5">
    <location>
        <begin position="1"/>
        <end position="182"/>
    </location>
</feature>
<reference evidence="6 7" key="1">
    <citation type="submission" date="2018-05" db="EMBL/GenBank/DDBJ databases">
        <title>Genome sequencing and assembly of the regulated plant pathogen Lachnellula willkommii and related sister species for the development of diagnostic species identification markers.</title>
        <authorList>
            <person name="Giroux E."/>
            <person name="Bilodeau G."/>
        </authorList>
    </citation>
    <scope>NUCLEOTIDE SEQUENCE [LARGE SCALE GENOMIC DNA]</scope>
    <source>
        <strain evidence="6 7">CBS 268.59</strain>
    </source>
</reference>
<dbReference type="InterPro" id="IPR002182">
    <property type="entry name" value="NB-ARC"/>
</dbReference>
<evidence type="ECO:0000256" key="2">
    <source>
        <dbReference type="ARBA" id="ARBA00022963"/>
    </source>
</evidence>
<dbReference type="InterPro" id="IPR027417">
    <property type="entry name" value="P-loop_NTPase"/>
</dbReference>
<dbReference type="Gene3D" id="3.40.1090.10">
    <property type="entry name" value="Cytosolic phospholipase A2 catalytic domain"/>
    <property type="match status" value="1"/>
</dbReference>
<evidence type="ECO:0000259" key="5">
    <source>
        <dbReference type="PROSITE" id="PS51635"/>
    </source>
</evidence>
<accession>A0A8T9BYB8</accession>
<evidence type="ECO:0000313" key="7">
    <source>
        <dbReference type="Proteomes" id="UP000469558"/>
    </source>
</evidence>